<reference evidence="3 4" key="1">
    <citation type="submission" date="2017-09" db="EMBL/GenBank/DDBJ databases">
        <title>Depth-based differentiation of microbial function through sediment-hosted aquifers and enrichment of novel symbionts in the deep terrestrial subsurface.</title>
        <authorList>
            <person name="Probst A.J."/>
            <person name="Ladd B."/>
            <person name="Jarett J.K."/>
            <person name="Geller-Mcgrath D.E."/>
            <person name="Sieber C.M."/>
            <person name="Emerson J.B."/>
            <person name="Anantharaman K."/>
            <person name="Thomas B.C."/>
            <person name="Malmstrom R."/>
            <person name="Stieglmeier M."/>
            <person name="Klingl A."/>
            <person name="Woyke T."/>
            <person name="Ryan C.M."/>
            <person name="Banfield J.F."/>
        </authorList>
    </citation>
    <scope>NUCLEOTIDE SEQUENCE [LARGE SCALE GENOMIC DNA]</scope>
    <source>
        <strain evidence="3">CG22_combo_CG10-13_8_21_14_all_45_10</strain>
    </source>
</reference>
<evidence type="ECO:0000256" key="1">
    <source>
        <dbReference type="ARBA" id="ARBA00008950"/>
    </source>
</evidence>
<gene>
    <name evidence="3" type="ORF">COX04_01430</name>
</gene>
<dbReference type="InterPro" id="IPR024654">
    <property type="entry name" value="Calcineurin-like_PHP_lpxH"/>
</dbReference>
<dbReference type="InterPro" id="IPR029052">
    <property type="entry name" value="Metallo-depent_PP-like"/>
</dbReference>
<comment type="similarity">
    <text evidence="1">Belongs to the metallophosphoesterase superfamily. YfcE family.</text>
</comment>
<dbReference type="Proteomes" id="UP000230759">
    <property type="component" value="Unassembled WGS sequence"/>
</dbReference>
<organism evidence="3 4">
    <name type="scientific">Candidatus Woesebacteria bacterium CG22_combo_CG10-13_8_21_14_all_45_10</name>
    <dbReference type="NCBI Taxonomy" id="1975060"/>
    <lineage>
        <taxon>Bacteria</taxon>
        <taxon>Candidatus Woeseibacteriota</taxon>
    </lineage>
</organism>
<evidence type="ECO:0000313" key="4">
    <source>
        <dbReference type="Proteomes" id="UP000230759"/>
    </source>
</evidence>
<comment type="caution">
    <text evidence="3">The sequence shown here is derived from an EMBL/GenBank/DDBJ whole genome shotgun (WGS) entry which is preliminary data.</text>
</comment>
<dbReference type="Pfam" id="PF12850">
    <property type="entry name" value="Metallophos_2"/>
    <property type="match status" value="1"/>
</dbReference>
<dbReference type="SUPFAM" id="SSF56300">
    <property type="entry name" value="Metallo-dependent phosphatases"/>
    <property type="match status" value="1"/>
</dbReference>
<feature type="non-terminal residue" evidence="3">
    <location>
        <position position="37"/>
    </location>
</feature>
<evidence type="ECO:0000259" key="2">
    <source>
        <dbReference type="Pfam" id="PF12850"/>
    </source>
</evidence>
<dbReference type="EMBL" id="PCSV01000036">
    <property type="protein sequence ID" value="PIP57073.1"/>
    <property type="molecule type" value="Genomic_DNA"/>
</dbReference>
<feature type="domain" description="Calcineurin-like phosphoesterase" evidence="2">
    <location>
        <begin position="1"/>
        <end position="37"/>
    </location>
</feature>
<accession>A0A2H0BHC7</accession>
<proteinExistence type="inferred from homology"/>
<protein>
    <submittedName>
        <fullName evidence="3">YfcE family phosphodiesterase</fullName>
    </submittedName>
</protein>
<name>A0A2H0BHC7_9BACT</name>
<dbReference type="Gene3D" id="3.60.21.10">
    <property type="match status" value="1"/>
</dbReference>
<evidence type="ECO:0000313" key="3">
    <source>
        <dbReference type="EMBL" id="PIP57073.1"/>
    </source>
</evidence>
<dbReference type="AlphaFoldDB" id="A0A2H0BHC7"/>
<sequence length="37" mass="4058">MKIVVISDSHGNIANLKHVLGFAKKIKAEAIIHCGDW</sequence>